<evidence type="ECO:0000313" key="4">
    <source>
        <dbReference type="EMBL" id="KNB74029.1"/>
    </source>
</evidence>
<feature type="domain" description="Helix-hairpin-helix DNA-binding motif class 1" evidence="2">
    <location>
        <begin position="213"/>
        <end position="232"/>
    </location>
</feature>
<dbReference type="STRING" id="54915.ADS79_08960"/>
<dbReference type="PANTHER" id="PTHR21180:SF32">
    <property type="entry name" value="ENDONUCLEASE_EXONUCLEASE_PHOSPHATASE FAMILY DOMAIN-CONTAINING PROTEIN 1"/>
    <property type="match status" value="1"/>
</dbReference>
<keyword evidence="1" id="KW-0812">Transmembrane</keyword>
<feature type="domain" description="Helix-hairpin-helix DNA-binding motif class 1" evidence="2">
    <location>
        <begin position="183"/>
        <end position="202"/>
    </location>
</feature>
<dbReference type="GO" id="GO:0015628">
    <property type="term" value="P:protein secretion by the type II secretion system"/>
    <property type="evidence" value="ECO:0007669"/>
    <property type="project" value="TreeGrafter"/>
</dbReference>
<evidence type="ECO:0000313" key="3">
    <source>
        <dbReference type="EMBL" id="GED72409.1"/>
    </source>
</evidence>
<dbReference type="RefSeq" id="WP_049738044.1">
    <property type="nucleotide sequence ID" value="NZ_BJON01000029.1"/>
</dbReference>
<dbReference type="EMBL" id="LGIQ01000005">
    <property type="protein sequence ID" value="KNB74029.1"/>
    <property type="molecule type" value="Genomic_DNA"/>
</dbReference>
<sequence length="236" mass="25197">MLLDLWEHYRRYVLLAGAILFVGSSVWLYQADRGNGRSELPLETPAFAKAPLPNTKNAGKEEAAIPAEAPITKNTEPPAAPLYIDVKGQVKQPGMYRFDAGMRVADAITKAGGTLPEADLEQINLAQPLSDGSAIVVPTKGTIATTVPGQQAISPLASGVSPGSSTNQGGIESSINVNTASAEELTTLPGIGQARARAILQYRSDKGGFRTVDELKEIEGIGDKMFERIKDRIRIR</sequence>
<dbReference type="InterPro" id="IPR051675">
    <property type="entry name" value="Endo/Exo/Phosphatase_dom_1"/>
</dbReference>
<evidence type="ECO:0000256" key="1">
    <source>
        <dbReference type="SAM" id="Phobius"/>
    </source>
</evidence>
<comment type="caution">
    <text evidence="4">The sequence shown here is derived from an EMBL/GenBank/DDBJ whole genome shotgun (WGS) entry which is preliminary data.</text>
</comment>
<dbReference type="NCBIfam" id="TIGR00426">
    <property type="entry name" value="competence protein ComEA helix-hairpin-helix repeat region"/>
    <property type="match status" value="1"/>
</dbReference>
<dbReference type="EMBL" id="BJON01000029">
    <property type="protein sequence ID" value="GED72409.1"/>
    <property type="molecule type" value="Genomic_DNA"/>
</dbReference>
<dbReference type="AlphaFoldDB" id="A0A0K9YZA2"/>
<organism evidence="4 5">
    <name type="scientific">Brevibacillus reuszeri</name>
    <dbReference type="NCBI Taxonomy" id="54915"/>
    <lineage>
        <taxon>Bacteria</taxon>
        <taxon>Bacillati</taxon>
        <taxon>Bacillota</taxon>
        <taxon>Bacilli</taxon>
        <taxon>Bacillales</taxon>
        <taxon>Paenibacillaceae</taxon>
        <taxon>Brevibacillus</taxon>
    </lineage>
</organism>
<dbReference type="OrthoDB" id="9790239at2"/>
<keyword evidence="1" id="KW-0472">Membrane</keyword>
<dbReference type="Pfam" id="PF10531">
    <property type="entry name" value="SLBB"/>
    <property type="match status" value="1"/>
</dbReference>
<feature type="transmembrane region" description="Helical" evidence="1">
    <location>
        <begin position="12"/>
        <end position="29"/>
    </location>
</feature>
<protein>
    <submittedName>
        <fullName evidence="4">Competence protein ComEA</fullName>
    </submittedName>
</protein>
<reference evidence="3 6" key="3">
    <citation type="submission" date="2019-06" db="EMBL/GenBank/DDBJ databases">
        <title>Whole genome shotgun sequence of Brevibacillus reuszeri NBRC 15719.</title>
        <authorList>
            <person name="Hosoyama A."/>
            <person name="Uohara A."/>
            <person name="Ohji S."/>
            <person name="Ichikawa N."/>
        </authorList>
    </citation>
    <scope>NUCLEOTIDE SEQUENCE [LARGE SCALE GENOMIC DNA]</scope>
    <source>
        <strain evidence="3 6">NBRC 15719</strain>
    </source>
</reference>
<dbReference type="Proteomes" id="UP000036834">
    <property type="component" value="Unassembled WGS sequence"/>
</dbReference>
<dbReference type="GO" id="GO:0003677">
    <property type="term" value="F:DNA binding"/>
    <property type="evidence" value="ECO:0007669"/>
    <property type="project" value="InterPro"/>
</dbReference>
<keyword evidence="6" id="KW-1185">Reference proteome</keyword>
<evidence type="ECO:0000313" key="5">
    <source>
        <dbReference type="Proteomes" id="UP000036834"/>
    </source>
</evidence>
<dbReference type="GO" id="GO:0006281">
    <property type="term" value="P:DNA repair"/>
    <property type="evidence" value="ECO:0007669"/>
    <property type="project" value="InterPro"/>
</dbReference>
<reference evidence="4" key="2">
    <citation type="submission" date="2015-07" db="EMBL/GenBank/DDBJ databases">
        <title>MeaNS - Measles Nucleotide Surveillance Program.</title>
        <authorList>
            <person name="Tran T."/>
            <person name="Druce J."/>
        </authorList>
    </citation>
    <scope>NUCLEOTIDE SEQUENCE</scope>
    <source>
        <strain evidence="4">DSM 9887</strain>
    </source>
</reference>
<proteinExistence type="predicted"/>
<evidence type="ECO:0000259" key="2">
    <source>
        <dbReference type="SMART" id="SM00278"/>
    </source>
</evidence>
<dbReference type="Proteomes" id="UP000319578">
    <property type="component" value="Unassembled WGS sequence"/>
</dbReference>
<dbReference type="GO" id="GO:0015627">
    <property type="term" value="C:type II protein secretion system complex"/>
    <property type="evidence" value="ECO:0007669"/>
    <property type="project" value="TreeGrafter"/>
</dbReference>
<dbReference type="InterPro" id="IPR019554">
    <property type="entry name" value="Soluble_ligand-bd"/>
</dbReference>
<dbReference type="PATRIC" id="fig|54915.3.peg.7254"/>
<dbReference type="Pfam" id="PF12836">
    <property type="entry name" value="HHH_3"/>
    <property type="match status" value="1"/>
</dbReference>
<dbReference type="SMART" id="SM00278">
    <property type="entry name" value="HhH1"/>
    <property type="match status" value="2"/>
</dbReference>
<dbReference type="InterPro" id="IPR004509">
    <property type="entry name" value="Competence_ComEA_HhH"/>
</dbReference>
<dbReference type="PANTHER" id="PTHR21180">
    <property type="entry name" value="ENDONUCLEASE/EXONUCLEASE/PHOSPHATASE FAMILY DOMAIN-CONTAINING PROTEIN 1"/>
    <property type="match status" value="1"/>
</dbReference>
<dbReference type="Gene3D" id="1.10.150.320">
    <property type="entry name" value="Photosystem II 12 kDa extrinsic protein"/>
    <property type="match status" value="1"/>
</dbReference>
<accession>A0A0K9YZA2</accession>
<evidence type="ECO:0000313" key="6">
    <source>
        <dbReference type="Proteomes" id="UP000319578"/>
    </source>
</evidence>
<dbReference type="Gene3D" id="3.10.560.10">
    <property type="entry name" value="Outer membrane lipoprotein wza domain like"/>
    <property type="match status" value="1"/>
</dbReference>
<keyword evidence="1" id="KW-1133">Transmembrane helix</keyword>
<gene>
    <name evidence="4" type="ORF">ADS79_08960</name>
    <name evidence="3" type="ORF">BRE01_61110</name>
</gene>
<dbReference type="InterPro" id="IPR003583">
    <property type="entry name" value="Hlx-hairpin-Hlx_DNA-bd_motif"/>
</dbReference>
<dbReference type="SUPFAM" id="SSF47781">
    <property type="entry name" value="RuvA domain 2-like"/>
    <property type="match status" value="1"/>
</dbReference>
<reference evidence="5" key="1">
    <citation type="submission" date="2015-07" db="EMBL/GenBank/DDBJ databases">
        <title>Genome sequencing project for genomic taxonomy and phylogenomics of Bacillus-like bacteria.</title>
        <authorList>
            <person name="Liu B."/>
            <person name="Wang J."/>
            <person name="Zhu Y."/>
            <person name="Liu G."/>
            <person name="Chen Q."/>
            <person name="Chen Z."/>
            <person name="Lan J."/>
            <person name="Che J."/>
            <person name="Ge C."/>
            <person name="Shi H."/>
            <person name="Pan Z."/>
            <person name="Liu X."/>
        </authorList>
    </citation>
    <scope>NUCLEOTIDE SEQUENCE [LARGE SCALE GENOMIC DNA]</scope>
    <source>
        <strain evidence="5">DSM 9887</strain>
    </source>
</reference>
<dbReference type="InterPro" id="IPR010994">
    <property type="entry name" value="RuvA_2-like"/>
</dbReference>
<name>A0A0K9YZA2_9BACL</name>